<gene>
    <name evidence="1" type="ORF">DPMN_185098</name>
</gene>
<dbReference type="EMBL" id="JAIWYP010000010">
    <property type="protein sequence ID" value="KAH3750571.1"/>
    <property type="molecule type" value="Genomic_DNA"/>
</dbReference>
<proteinExistence type="predicted"/>
<dbReference type="AlphaFoldDB" id="A0A9D4DKS2"/>
<sequence length="153" mass="17439">MVPQGQTAPSGYNTSLQCKEGIHLKLYGASRSQKFRSGMDIQYCIAFLPGSKIQQGTKCYCTKPLDSLYCHRRIQRDTSYTRIVLFHPGSIQMRSVSARGFRQCSNVPACTRGRQGWHCLDHRDSSSLQNNLRSARTVRCQRSTFQECTICRH</sequence>
<dbReference type="Proteomes" id="UP000828390">
    <property type="component" value="Unassembled WGS sequence"/>
</dbReference>
<evidence type="ECO:0000313" key="1">
    <source>
        <dbReference type="EMBL" id="KAH3750571.1"/>
    </source>
</evidence>
<reference evidence="1" key="2">
    <citation type="submission" date="2020-11" db="EMBL/GenBank/DDBJ databases">
        <authorList>
            <person name="McCartney M.A."/>
            <person name="Auch B."/>
            <person name="Kono T."/>
            <person name="Mallez S."/>
            <person name="Becker A."/>
            <person name="Gohl D.M."/>
            <person name="Silverstein K.A.T."/>
            <person name="Koren S."/>
            <person name="Bechman K.B."/>
            <person name="Herman A."/>
            <person name="Abrahante J.E."/>
            <person name="Garbe J."/>
        </authorList>
    </citation>
    <scope>NUCLEOTIDE SEQUENCE</scope>
    <source>
        <strain evidence="1">Duluth1</strain>
        <tissue evidence="1">Whole animal</tissue>
    </source>
</reference>
<organism evidence="1 2">
    <name type="scientific">Dreissena polymorpha</name>
    <name type="common">Zebra mussel</name>
    <name type="synonym">Mytilus polymorpha</name>
    <dbReference type="NCBI Taxonomy" id="45954"/>
    <lineage>
        <taxon>Eukaryota</taxon>
        <taxon>Metazoa</taxon>
        <taxon>Spiralia</taxon>
        <taxon>Lophotrochozoa</taxon>
        <taxon>Mollusca</taxon>
        <taxon>Bivalvia</taxon>
        <taxon>Autobranchia</taxon>
        <taxon>Heteroconchia</taxon>
        <taxon>Euheterodonta</taxon>
        <taxon>Imparidentia</taxon>
        <taxon>Neoheterodontei</taxon>
        <taxon>Myida</taxon>
        <taxon>Dreissenoidea</taxon>
        <taxon>Dreissenidae</taxon>
        <taxon>Dreissena</taxon>
    </lineage>
</organism>
<reference evidence="1" key="1">
    <citation type="journal article" date="2019" name="bioRxiv">
        <title>The Genome of the Zebra Mussel, Dreissena polymorpha: A Resource for Invasive Species Research.</title>
        <authorList>
            <person name="McCartney M.A."/>
            <person name="Auch B."/>
            <person name="Kono T."/>
            <person name="Mallez S."/>
            <person name="Zhang Y."/>
            <person name="Obille A."/>
            <person name="Becker A."/>
            <person name="Abrahante J.E."/>
            <person name="Garbe J."/>
            <person name="Badalamenti J.P."/>
            <person name="Herman A."/>
            <person name="Mangelson H."/>
            <person name="Liachko I."/>
            <person name="Sullivan S."/>
            <person name="Sone E.D."/>
            <person name="Koren S."/>
            <person name="Silverstein K.A.T."/>
            <person name="Beckman K.B."/>
            <person name="Gohl D.M."/>
        </authorList>
    </citation>
    <scope>NUCLEOTIDE SEQUENCE</scope>
    <source>
        <strain evidence="1">Duluth1</strain>
        <tissue evidence="1">Whole animal</tissue>
    </source>
</reference>
<protein>
    <submittedName>
        <fullName evidence="1">Uncharacterized protein</fullName>
    </submittedName>
</protein>
<comment type="caution">
    <text evidence="1">The sequence shown here is derived from an EMBL/GenBank/DDBJ whole genome shotgun (WGS) entry which is preliminary data.</text>
</comment>
<keyword evidence="2" id="KW-1185">Reference proteome</keyword>
<accession>A0A9D4DKS2</accession>
<name>A0A9D4DKS2_DREPO</name>
<evidence type="ECO:0000313" key="2">
    <source>
        <dbReference type="Proteomes" id="UP000828390"/>
    </source>
</evidence>